<comment type="caution">
    <text evidence="2">The sequence shown here is derived from an EMBL/GenBank/DDBJ whole genome shotgun (WGS) entry which is preliminary data.</text>
</comment>
<reference evidence="2" key="1">
    <citation type="submission" date="2022-11" db="EMBL/GenBank/DDBJ databases">
        <title>Chromosomal genome sequence assembly and mating type (MAT) locus characterization of the leprose asexual lichenized fungus Lepraria neglecta (Nyl.) Erichsen.</title>
        <authorList>
            <person name="Allen J.L."/>
            <person name="Pfeffer B."/>
        </authorList>
    </citation>
    <scope>NUCLEOTIDE SEQUENCE</scope>
    <source>
        <strain evidence="2">Allen 5258</strain>
    </source>
</reference>
<evidence type="ECO:0000313" key="2">
    <source>
        <dbReference type="EMBL" id="KAK3173498.1"/>
    </source>
</evidence>
<feature type="region of interest" description="Disordered" evidence="1">
    <location>
        <begin position="410"/>
        <end position="453"/>
    </location>
</feature>
<accession>A0AAD9ZC69</accession>
<organism evidence="2 3">
    <name type="scientific">Lepraria neglecta</name>
    <dbReference type="NCBI Taxonomy" id="209136"/>
    <lineage>
        <taxon>Eukaryota</taxon>
        <taxon>Fungi</taxon>
        <taxon>Dikarya</taxon>
        <taxon>Ascomycota</taxon>
        <taxon>Pezizomycotina</taxon>
        <taxon>Lecanoromycetes</taxon>
        <taxon>OSLEUM clade</taxon>
        <taxon>Lecanoromycetidae</taxon>
        <taxon>Lecanorales</taxon>
        <taxon>Lecanorineae</taxon>
        <taxon>Stereocaulaceae</taxon>
        <taxon>Lepraria</taxon>
    </lineage>
</organism>
<dbReference type="Proteomes" id="UP001276659">
    <property type="component" value="Unassembled WGS sequence"/>
</dbReference>
<dbReference type="EMBL" id="JASNWA010000007">
    <property type="protein sequence ID" value="KAK3173498.1"/>
    <property type="molecule type" value="Genomic_DNA"/>
</dbReference>
<evidence type="ECO:0000256" key="1">
    <source>
        <dbReference type="SAM" id="MobiDB-lite"/>
    </source>
</evidence>
<feature type="compositionally biased region" description="Polar residues" evidence="1">
    <location>
        <begin position="412"/>
        <end position="423"/>
    </location>
</feature>
<dbReference type="AlphaFoldDB" id="A0AAD9ZC69"/>
<proteinExistence type="predicted"/>
<name>A0AAD9ZC69_9LECA</name>
<keyword evidence="3" id="KW-1185">Reference proteome</keyword>
<evidence type="ECO:0000313" key="3">
    <source>
        <dbReference type="Proteomes" id="UP001276659"/>
    </source>
</evidence>
<feature type="compositionally biased region" description="Low complexity" evidence="1">
    <location>
        <begin position="366"/>
        <end position="378"/>
    </location>
</feature>
<sequence>MARAVQAGSLATLIDLADNPPERLHYGLLQDVQQPLTLYIARVPGSRDVFLTTMKPQQKVVTASDVQSSLYYVHVDSVEDYKLLESQDSKEEDEPADDAAIYPPLSKQTSVRRKPLLSSRSLGMDDRLEPPPEIYPRFRTPKHNMNGHTQGGRKPVPSVNMQPKKSLEQSPPLPEQKVLGPRPMNQRFSTADIPALQAVPERQNIDLKRWSEQPAAIPPRLPPRLNSEVPNEFRNTRLVEEDPLLQAQMALMNHGSTAKHCWEWEKDWQNKRMSEEMVGSPSLPFINEEIPAGFDDASLSLIRRYNAQQWNVGKIVNQGKGSVSRNTANSGAGISVEIMTPGYAKFVNARIPGNEELKISPEASHEGSSLSGSRSDASSIDRADKAKFRRHLWLSGHAMRPDRSRRLESTEFVFNQETRPSFDSQRRREQGLDSISPSAIAPSESKTAPSRPFTFDSPWDGRCEFTTGIAGRSLKCKHSYASTNPNFGPGMRSATVSELRFNLPSSQAFGTPTPKILTPGTPREAKRSSMFRSHRKQRLSSSFDTAEPMRNDYFGSKVELEDRLDLSLGQEHAGGGFGGKQAKLGKLIIENEGLQMMDLIVAANMALWWRVYEKFT</sequence>
<feature type="region of interest" description="Disordered" evidence="1">
    <location>
        <begin position="87"/>
        <end position="181"/>
    </location>
</feature>
<protein>
    <submittedName>
        <fullName evidence="2">Uncharacterized protein</fullName>
    </submittedName>
</protein>
<feature type="region of interest" description="Disordered" evidence="1">
    <location>
        <begin position="360"/>
        <end position="381"/>
    </location>
</feature>
<gene>
    <name evidence="2" type="ORF">OEA41_006828</name>
</gene>
<feature type="compositionally biased region" description="Low complexity" evidence="1">
    <location>
        <begin position="434"/>
        <end position="443"/>
    </location>
</feature>